<evidence type="ECO:0000313" key="1">
    <source>
        <dbReference type="EMBL" id="QVI20100.1"/>
    </source>
</evidence>
<gene>
    <name evidence="1" type="ORF">KHQ06_28150</name>
</gene>
<proteinExistence type="predicted"/>
<protein>
    <recommendedName>
        <fullName evidence="3">Recombinase</fullName>
    </recommendedName>
</protein>
<dbReference type="RefSeq" id="WP_213556212.1">
    <property type="nucleotide sequence ID" value="NZ_JBHZDI010000062.1"/>
</dbReference>
<keyword evidence="2" id="KW-1185">Reference proteome</keyword>
<evidence type="ECO:0000313" key="2">
    <source>
        <dbReference type="Proteomes" id="UP000683310"/>
    </source>
</evidence>
<accession>A0ABX8CNK8</accession>
<organism evidence="1 2">
    <name type="scientific">Nocardia tengchongensis</name>
    <dbReference type="NCBI Taxonomy" id="2055889"/>
    <lineage>
        <taxon>Bacteria</taxon>
        <taxon>Bacillati</taxon>
        <taxon>Actinomycetota</taxon>
        <taxon>Actinomycetes</taxon>
        <taxon>Mycobacteriales</taxon>
        <taxon>Nocardiaceae</taxon>
        <taxon>Nocardia</taxon>
    </lineage>
</organism>
<sequence>MLHVDPRMIHRLNDIETDREQGRHRACDEGWLGEIEGIDLTLTFLRRKRDEARRLVSRTTAFGTPEVPTR</sequence>
<dbReference type="EMBL" id="CP074371">
    <property type="protein sequence ID" value="QVI20100.1"/>
    <property type="molecule type" value="Genomic_DNA"/>
</dbReference>
<evidence type="ECO:0008006" key="3">
    <source>
        <dbReference type="Google" id="ProtNLM"/>
    </source>
</evidence>
<dbReference type="Proteomes" id="UP000683310">
    <property type="component" value="Chromosome"/>
</dbReference>
<reference evidence="1 2" key="1">
    <citation type="submission" date="2021-04" db="EMBL/GenBank/DDBJ databases">
        <title>Nocardia tengchongensis.</title>
        <authorList>
            <person name="Zhuang k."/>
            <person name="Ran Y."/>
            <person name="Li W."/>
        </authorList>
    </citation>
    <scope>NUCLEOTIDE SEQUENCE [LARGE SCALE GENOMIC DNA]</scope>
    <source>
        <strain evidence="1 2">CFH S0057</strain>
    </source>
</reference>
<name>A0ABX8CNK8_9NOCA</name>